<dbReference type="OrthoDB" id="9813301at2"/>
<comment type="caution">
    <text evidence="2">The sequence shown here is derived from an EMBL/GenBank/DDBJ whole genome shotgun (WGS) entry which is preliminary data.</text>
</comment>
<protein>
    <submittedName>
        <fullName evidence="2">Uncharacterized protein</fullName>
    </submittedName>
</protein>
<dbReference type="RefSeq" id="WP_112884539.1">
    <property type="nucleotide sequence ID" value="NZ_QLUW01000004.1"/>
</dbReference>
<organism evidence="2 3">
    <name type="scientific">Paenibacillus montanisoli</name>
    <dbReference type="NCBI Taxonomy" id="2081970"/>
    <lineage>
        <taxon>Bacteria</taxon>
        <taxon>Bacillati</taxon>
        <taxon>Bacillota</taxon>
        <taxon>Bacilli</taxon>
        <taxon>Bacillales</taxon>
        <taxon>Paenibacillaceae</taxon>
        <taxon>Paenibacillus</taxon>
    </lineage>
</organism>
<evidence type="ECO:0000313" key="3">
    <source>
        <dbReference type="Proteomes" id="UP000249260"/>
    </source>
</evidence>
<proteinExistence type="predicted"/>
<keyword evidence="3" id="KW-1185">Reference proteome</keyword>
<name>A0A328TYC2_9BACL</name>
<keyword evidence="1" id="KW-0732">Signal</keyword>
<sequence>MRLKKALSAVAVCTCLSLSISTIGMADKVGNGGANYDTASPEVKKKMEENSKRLQEVDAFQLSEFKRTQDVISGLLAEGTDIREQEDYLRNLLELSAAFNGKLVAQTAIAYVDQARVLENWTKQLNGTELAPGQAFSLLGAMKNKQLQPDKSESLDVLATGLYTVALDGGLDIVERFTGRTLPSYAVLGYEAKVVPGETDLVLRNSAKEPVKLYMEYYDGVLYMYAASHDPVDTYRIVKEDQESIMPRTIIQTGSAQATEGSPGAFVRIYRETLNAKHEVVKKEWISEDYYAPVHRIAVGAETSVVAK</sequence>
<dbReference type="EMBL" id="QLUW01000004">
    <property type="protein sequence ID" value="RAP74752.1"/>
    <property type="molecule type" value="Genomic_DNA"/>
</dbReference>
<accession>A0A328TYC2</accession>
<gene>
    <name evidence="2" type="ORF">DL346_22190</name>
</gene>
<evidence type="ECO:0000256" key="1">
    <source>
        <dbReference type="SAM" id="SignalP"/>
    </source>
</evidence>
<dbReference type="Pfam" id="PF04294">
    <property type="entry name" value="VanW"/>
    <property type="match status" value="1"/>
</dbReference>
<dbReference type="InterPro" id="IPR007391">
    <property type="entry name" value="Vancomycin_resist_VanW"/>
</dbReference>
<feature type="signal peptide" evidence="1">
    <location>
        <begin position="1"/>
        <end position="26"/>
    </location>
</feature>
<feature type="chain" id="PRO_5016267455" evidence="1">
    <location>
        <begin position="27"/>
        <end position="308"/>
    </location>
</feature>
<dbReference type="AlphaFoldDB" id="A0A328TYC2"/>
<reference evidence="2 3" key="1">
    <citation type="submission" date="2018-06" db="EMBL/GenBank/DDBJ databases">
        <title>Paenibacillus montanisoli sp. nov., isolated from mountain area soil.</title>
        <authorList>
            <person name="Wu M."/>
        </authorList>
    </citation>
    <scope>NUCLEOTIDE SEQUENCE [LARGE SCALE GENOMIC DNA]</scope>
    <source>
        <strain evidence="2 3">RA17</strain>
    </source>
</reference>
<evidence type="ECO:0000313" key="2">
    <source>
        <dbReference type="EMBL" id="RAP74752.1"/>
    </source>
</evidence>
<dbReference type="Proteomes" id="UP000249260">
    <property type="component" value="Unassembled WGS sequence"/>
</dbReference>